<dbReference type="AlphaFoldDB" id="A0A7G6WZJ1"/>
<sequence length="150" mass="16470">MASRLNPYISYNGNAREAFEFYQGVFGGELAMNTFGEFGASETPDADKIMHASLEAPNGFTLMGSDTPAEMEFKPGTTMSVSLSGDDGDDLRGYYEKLAGVGRRHRGVARAFVECRSAVGGGEIERPLDHVRAGRRCRRLRDQPRRTRSG</sequence>
<reference evidence="2 3" key="2">
    <citation type="journal article" date="2020" name="Microbiol. Resour. Announc.">
        <title>Antarctic desert soil bacteria exhibit high novel natural product potential, evaluated through long-read genome sequencing and comparative genomics.</title>
        <authorList>
            <person name="Benaud N."/>
            <person name="Edwards R.J."/>
            <person name="Amos T.G."/>
            <person name="D'Agostino P.M."/>
            <person name="Gutierrez-Chavez C."/>
            <person name="Montgomery K."/>
            <person name="Nicetic I."/>
            <person name="Ferrari B.C."/>
        </authorList>
    </citation>
    <scope>NUCLEOTIDE SEQUENCE [LARGE SCALE GENOMIC DNA]</scope>
    <source>
        <strain evidence="2 3">SPB151</strain>
    </source>
</reference>
<dbReference type="EMBL" id="CP043661">
    <property type="protein sequence ID" value="QNE19406.1"/>
    <property type="molecule type" value="Genomic_DNA"/>
</dbReference>
<keyword evidence="3" id="KW-1185">Reference proteome</keyword>
<protein>
    <submittedName>
        <fullName evidence="2">VOC family protein</fullName>
    </submittedName>
</protein>
<dbReference type="InterPro" id="IPR029068">
    <property type="entry name" value="Glyas_Bleomycin-R_OHBP_Dase"/>
</dbReference>
<organism evidence="2 3">
    <name type="scientific">Kribbella qitaiheensis</name>
    <dbReference type="NCBI Taxonomy" id="1544730"/>
    <lineage>
        <taxon>Bacteria</taxon>
        <taxon>Bacillati</taxon>
        <taxon>Actinomycetota</taxon>
        <taxon>Actinomycetes</taxon>
        <taxon>Propionibacteriales</taxon>
        <taxon>Kribbellaceae</taxon>
        <taxon>Kribbella</taxon>
    </lineage>
</organism>
<dbReference type="Pfam" id="PF06983">
    <property type="entry name" value="3-dmu-9_3-mt"/>
    <property type="match status" value="1"/>
</dbReference>
<name>A0A7G6WZJ1_9ACTN</name>
<dbReference type="RefSeq" id="WP_185448685.1">
    <property type="nucleotide sequence ID" value="NZ_CP043661.1"/>
</dbReference>
<dbReference type="SUPFAM" id="SSF54593">
    <property type="entry name" value="Glyoxalase/Bleomycin resistance protein/Dihydroxybiphenyl dioxygenase"/>
    <property type="match status" value="1"/>
</dbReference>
<dbReference type="Proteomes" id="UP000515563">
    <property type="component" value="Chromosome"/>
</dbReference>
<dbReference type="Gene3D" id="3.10.180.10">
    <property type="entry name" value="2,3-Dihydroxybiphenyl 1,2-Dioxygenase, domain 1"/>
    <property type="match status" value="1"/>
</dbReference>
<reference evidence="3" key="1">
    <citation type="submission" date="2019-09" db="EMBL/GenBank/DDBJ databases">
        <title>Antimicrobial potential of Antarctic Bacteria.</title>
        <authorList>
            <person name="Benaud N."/>
            <person name="Edwards R.J."/>
            <person name="Ferrari B.C."/>
        </authorList>
    </citation>
    <scope>NUCLEOTIDE SEQUENCE [LARGE SCALE GENOMIC DNA]</scope>
    <source>
        <strain evidence="3">SPB151</strain>
    </source>
</reference>
<dbReference type="PANTHER" id="PTHR33990">
    <property type="entry name" value="PROTEIN YJDN-RELATED"/>
    <property type="match status" value="1"/>
</dbReference>
<accession>A0A7G6WZJ1</accession>
<evidence type="ECO:0000259" key="1">
    <source>
        <dbReference type="Pfam" id="PF06983"/>
    </source>
</evidence>
<proteinExistence type="predicted"/>
<feature type="domain" description="PhnB-like" evidence="1">
    <location>
        <begin position="6"/>
        <end position="104"/>
    </location>
</feature>
<dbReference type="KEGG" id="kqi:F1D05_17630"/>
<dbReference type="PANTHER" id="PTHR33990:SF1">
    <property type="entry name" value="PROTEIN YJDN"/>
    <property type="match status" value="1"/>
</dbReference>
<dbReference type="CDD" id="cd06588">
    <property type="entry name" value="PhnB_like"/>
    <property type="match status" value="1"/>
</dbReference>
<evidence type="ECO:0000313" key="3">
    <source>
        <dbReference type="Proteomes" id="UP000515563"/>
    </source>
</evidence>
<evidence type="ECO:0000313" key="2">
    <source>
        <dbReference type="EMBL" id="QNE19406.1"/>
    </source>
</evidence>
<gene>
    <name evidence="2" type="ORF">F1D05_17630</name>
</gene>
<dbReference type="InterPro" id="IPR028973">
    <property type="entry name" value="PhnB-like"/>
</dbReference>